<dbReference type="AlphaFoldDB" id="A0A9Q9S9M3"/>
<proteinExistence type="predicted"/>
<comment type="caution">
    <text evidence="2">The sequence shown here is derived from an EMBL/GenBank/DDBJ whole genome shotgun (WGS) entry which is preliminary data.</text>
</comment>
<keyword evidence="1" id="KW-1133">Transmembrane helix</keyword>
<organism evidence="2 3">
    <name type="scientific">Klebsiella pasteurii</name>
    <dbReference type="NCBI Taxonomy" id="2587529"/>
    <lineage>
        <taxon>Bacteria</taxon>
        <taxon>Pseudomonadati</taxon>
        <taxon>Pseudomonadota</taxon>
        <taxon>Gammaproteobacteria</taxon>
        <taxon>Enterobacterales</taxon>
        <taxon>Enterobacteriaceae</taxon>
        <taxon>Klebsiella/Raoultella group</taxon>
        <taxon>Klebsiella</taxon>
    </lineage>
</organism>
<sequence length="107" mass="11904">MQNPLAKLSLDYWYKVMILIGAFIFLLNGAGLLPAYPTAVTGFISSGLFFWGLGEWMNHPYQEVLTLDPFNRPTGKISGHPRNACLIGNIFDLIGFVLIITGLIKLF</sequence>
<feature type="transmembrane region" description="Helical" evidence="1">
    <location>
        <begin position="35"/>
        <end position="53"/>
    </location>
</feature>
<dbReference type="EMBL" id="CABGGO010000027">
    <property type="protein sequence ID" value="VUS83518.1"/>
    <property type="molecule type" value="Genomic_DNA"/>
</dbReference>
<name>A0A9Q9S9M3_9ENTR</name>
<evidence type="ECO:0000313" key="2">
    <source>
        <dbReference type="EMBL" id="VUS83518.1"/>
    </source>
</evidence>
<keyword evidence="1" id="KW-0472">Membrane</keyword>
<accession>A0A9Q9S9M3</accession>
<dbReference type="Proteomes" id="UP000318567">
    <property type="component" value="Unassembled WGS sequence"/>
</dbReference>
<protein>
    <submittedName>
        <fullName evidence="2">Uncharacterized protein</fullName>
    </submittedName>
</protein>
<evidence type="ECO:0000313" key="3">
    <source>
        <dbReference type="Proteomes" id="UP000318567"/>
    </source>
</evidence>
<reference evidence="2 3" key="1">
    <citation type="submission" date="2019-07" db="EMBL/GenBank/DDBJ databases">
        <authorList>
            <person name="Brisse S."/>
            <person name="Rodrigues C."/>
            <person name="Thorpe H."/>
        </authorList>
    </citation>
    <scope>NUCLEOTIDE SEQUENCE [LARGE SCALE GENOMIC DNA]</scope>
    <source>
        <strain evidence="2">SB6410</strain>
    </source>
</reference>
<evidence type="ECO:0000256" key="1">
    <source>
        <dbReference type="SAM" id="Phobius"/>
    </source>
</evidence>
<keyword evidence="1" id="KW-0812">Transmembrane</keyword>
<feature type="transmembrane region" description="Helical" evidence="1">
    <location>
        <begin position="84"/>
        <end position="104"/>
    </location>
</feature>
<feature type="transmembrane region" description="Helical" evidence="1">
    <location>
        <begin position="12"/>
        <end position="29"/>
    </location>
</feature>
<gene>
    <name evidence="2" type="ORF">SB6410_03629</name>
</gene>